<evidence type="ECO:0000313" key="5">
    <source>
        <dbReference type="Proteomes" id="UP000012174"/>
    </source>
</evidence>
<dbReference type="Pfam" id="PF00789">
    <property type="entry name" value="UBX"/>
    <property type="match status" value="1"/>
</dbReference>
<feature type="compositionally biased region" description="Acidic residues" evidence="1">
    <location>
        <begin position="127"/>
        <end position="137"/>
    </location>
</feature>
<protein>
    <submittedName>
        <fullName evidence="4">Putative ubx domain-containing protein</fullName>
    </submittedName>
</protein>
<accession>M7T1V4</accession>
<dbReference type="PANTHER" id="PTHR23333:SF20">
    <property type="entry name" value="NSFL1 COFACTOR P47"/>
    <property type="match status" value="1"/>
</dbReference>
<feature type="compositionally biased region" description="Low complexity" evidence="1">
    <location>
        <begin position="221"/>
        <end position="240"/>
    </location>
</feature>
<dbReference type="KEGG" id="ela:UCREL1_24"/>
<organism evidence="4 5">
    <name type="scientific">Eutypa lata (strain UCR-EL1)</name>
    <name type="common">Grapevine dieback disease fungus</name>
    <name type="synonym">Eutypa armeniacae</name>
    <dbReference type="NCBI Taxonomy" id="1287681"/>
    <lineage>
        <taxon>Eukaryota</taxon>
        <taxon>Fungi</taxon>
        <taxon>Dikarya</taxon>
        <taxon>Ascomycota</taxon>
        <taxon>Pezizomycotina</taxon>
        <taxon>Sordariomycetes</taxon>
        <taxon>Xylariomycetidae</taxon>
        <taxon>Xylariales</taxon>
        <taxon>Diatrypaceae</taxon>
        <taxon>Eutypa</taxon>
    </lineage>
</organism>
<dbReference type="InterPro" id="IPR009060">
    <property type="entry name" value="UBA-like_sf"/>
</dbReference>
<dbReference type="EMBL" id="KB705353">
    <property type="protein sequence ID" value="EMR72924.1"/>
    <property type="molecule type" value="Genomic_DNA"/>
</dbReference>
<dbReference type="GO" id="GO:0061025">
    <property type="term" value="P:membrane fusion"/>
    <property type="evidence" value="ECO:0007669"/>
    <property type="project" value="TreeGrafter"/>
</dbReference>
<dbReference type="SUPFAM" id="SSF102848">
    <property type="entry name" value="NSFL1 (p97 ATPase) cofactor p47, SEP domain"/>
    <property type="match status" value="1"/>
</dbReference>
<dbReference type="GO" id="GO:0007030">
    <property type="term" value="P:Golgi organization"/>
    <property type="evidence" value="ECO:0007669"/>
    <property type="project" value="TreeGrafter"/>
</dbReference>
<dbReference type="OMA" id="NKDHTDK"/>
<dbReference type="OrthoDB" id="25887at2759"/>
<evidence type="ECO:0000259" key="3">
    <source>
        <dbReference type="PROSITE" id="PS51399"/>
    </source>
</evidence>
<dbReference type="eggNOG" id="KOG2086">
    <property type="taxonomic scope" value="Eukaryota"/>
</dbReference>
<feature type="region of interest" description="Disordered" evidence="1">
    <location>
        <begin position="48"/>
        <end position="243"/>
    </location>
</feature>
<dbReference type="SUPFAM" id="SSF46934">
    <property type="entry name" value="UBA-like"/>
    <property type="match status" value="1"/>
</dbReference>
<dbReference type="GO" id="GO:0005829">
    <property type="term" value="C:cytosol"/>
    <property type="evidence" value="ECO:0007669"/>
    <property type="project" value="TreeGrafter"/>
</dbReference>
<dbReference type="SUPFAM" id="SSF54236">
    <property type="entry name" value="Ubiquitin-like"/>
    <property type="match status" value="1"/>
</dbReference>
<feature type="compositionally biased region" description="Low complexity" evidence="1">
    <location>
        <begin position="54"/>
        <end position="74"/>
    </location>
</feature>
<gene>
    <name evidence="4" type="ORF">UCREL1_24</name>
</gene>
<name>M7T1V4_EUTLA</name>
<evidence type="ECO:0000259" key="2">
    <source>
        <dbReference type="PROSITE" id="PS50033"/>
    </source>
</evidence>
<keyword evidence="5" id="KW-1185">Reference proteome</keyword>
<dbReference type="FunFam" id="3.30.420.210:FF:000002">
    <property type="entry name" value="UBX domain-containing protein 1"/>
    <property type="match status" value="1"/>
</dbReference>
<feature type="compositionally biased region" description="Low complexity" evidence="1">
    <location>
        <begin position="329"/>
        <end position="365"/>
    </location>
</feature>
<dbReference type="STRING" id="1287681.M7T1V4"/>
<dbReference type="Proteomes" id="UP000012174">
    <property type="component" value="Unassembled WGS sequence"/>
</dbReference>
<feature type="region of interest" description="Disordered" evidence="1">
    <location>
        <begin position="315"/>
        <end position="371"/>
    </location>
</feature>
<dbReference type="InterPro" id="IPR001012">
    <property type="entry name" value="UBX_dom"/>
</dbReference>
<dbReference type="HOGENOM" id="CLU_029402_4_1_1"/>
<dbReference type="GO" id="GO:0000045">
    <property type="term" value="P:autophagosome assembly"/>
    <property type="evidence" value="ECO:0007669"/>
    <property type="project" value="TreeGrafter"/>
</dbReference>
<proteinExistence type="predicted"/>
<dbReference type="Gene3D" id="3.30.420.210">
    <property type="entry name" value="SEP domain"/>
    <property type="match status" value="1"/>
</dbReference>
<dbReference type="PROSITE" id="PS50033">
    <property type="entry name" value="UBX"/>
    <property type="match status" value="1"/>
</dbReference>
<dbReference type="InterPro" id="IPR012989">
    <property type="entry name" value="SEP_domain"/>
</dbReference>
<dbReference type="InterPro" id="IPR036241">
    <property type="entry name" value="NSFL1C_SEP_dom_sf"/>
</dbReference>
<reference evidence="5" key="1">
    <citation type="journal article" date="2013" name="Genome Announc.">
        <title>Draft genome sequence of the grapevine dieback fungus Eutypa lata UCR-EL1.</title>
        <authorList>
            <person name="Blanco-Ulate B."/>
            <person name="Rolshausen P.E."/>
            <person name="Cantu D."/>
        </authorList>
    </citation>
    <scope>NUCLEOTIDE SEQUENCE [LARGE SCALE GENOMIC DNA]</scope>
    <source>
        <strain evidence="5">UCR-EL1</strain>
    </source>
</reference>
<dbReference type="GO" id="GO:0043130">
    <property type="term" value="F:ubiquitin binding"/>
    <property type="evidence" value="ECO:0007669"/>
    <property type="project" value="TreeGrafter"/>
</dbReference>
<feature type="domain" description="SEP" evidence="3">
    <location>
        <begin position="241"/>
        <end position="305"/>
    </location>
</feature>
<evidence type="ECO:0000313" key="4">
    <source>
        <dbReference type="EMBL" id="EMR72924.1"/>
    </source>
</evidence>
<dbReference type="Pfam" id="PF14555">
    <property type="entry name" value="UBA_4"/>
    <property type="match status" value="1"/>
</dbReference>
<dbReference type="GO" id="GO:0005634">
    <property type="term" value="C:nucleus"/>
    <property type="evidence" value="ECO:0007669"/>
    <property type="project" value="TreeGrafter"/>
</dbReference>
<evidence type="ECO:0000256" key="1">
    <source>
        <dbReference type="SAM" id="MobiDB-lite"/>
    </source>
</evidence>
<dbReference type="Gene3D" id="1.10.8.10">
    <property type="entry name" value="DNA helicase RuvA subunit, C-terminal domain"/>
    <property type="match status" value="1"/>
</dbReference>
<dbReference type="AlphaFoldDB" id="M7T1V4"/>
<dbReference type="SMART" id="SM00553">
    <property type="entry name" value="SEP"/>
    <property type="match status" value="1"/>
</dbReference>
<dbReference type="GO" id="GO:0031468">
    <property type="term" value="P:nuclear membrane reassembly"/>
    <property type="evidence" value="ECO:0007669"/>
    <property type="project" value="TreeGrafter"/>
</dbReference>
<sequence>MADTNPISDELVANLAALTNLNESRCKEYLTATNGDLEAAAQAYFADAEEEEAQATAPSTATAAAAAGSSSFQSVPDNYTGPRTLDGRPAPQAIPTTSSSRSAAKKPQKKTGLATLSSIGGGHAHDDDDEDDDDDFDPRDPRNTYAGGEKSGLAVQDPSQRSDPKKLLNDILAKARSNAARPDSESPGPSRASPGAFRGSGQTLGGEGTDSRMIPDPDAPPAGSSTAGSSSRNNRSQNEQVQERTLHLWQDGFSIDDGELRRFDDPANADALRMIQQGRAPVHLMNVRFDEPLDVKLQQHAENWHPLPKVYKPFGGEGRRLGSPVPGDSSASASTTTTTLPTTTLSTSSTSAATATPSAGSAPPTVDESQPTVSIRIQMPDGARLPARFNTTQTVGDIYDFITRASPELRSGAGTWVLATTFPNKDHTDKSLVLGDLAEFKKGGTAVVKRST</sequence>
<dbReference type="PANTHER" id="PTHR23333">
    <property type="entry name" value="UBX DOMAIN CONTAINING PROTEIN"/>
    <property type="match status" value="1"/>
</dbReference>
<dbReference type="PROSITE" id="PS51399">
    <property type="entry name" value="SEP"/>
    <property type="match status" value="1"/>
</dbReference>
<dbReference type="Pfam" id="PF08059">
    <property type="entry name" value="SEP"/>
    <property type="match status" value="1"/>
</dbReference>
<dbReference type="Gene3D" id="3.10.20.90">
    <property type="entry name" value="Phosphatidylinositol 3-kinase Catalytic Subunit, Chain A, domain 1"/>
    <property type="match status" value="1"/>
</dbReference>
<dbReference type="InterPro" id="IPR029071">
    <property type="entry name" value="Ubiquitin-like_domsf"/>
</dbReference>
<dbReference type="GO" id="GO:0043161">
    <property type="term" value="P:proteasome-mediated ubiquitin-dependent protein catabolic process"/>
    <property type="evidence" value="ECO:0007669"/>
    <property type="project" value="TreeGrafter"/>
</dbReference>
<feature type="domain" description="UBX" evidence="2">
    <location>
        <begin position="368"/>
        <end position="425"/>
    </location>
</feature>